<accession>A0A0N4UB13</accession>
<dbReference type="Proteomes" id="UP000038040">
    <property type="component" value="Unplaced"/>
</dbReference>
<sequence>MYFGDGKLPTWNFNESLSSSFPRDSFETFSFDSGSIGRLFPTSALDRFKHTPLRRLSSGDIYNSTGSVVRNIPIKIERAKNGYDISRDDGSSERFSSANHPNRRESSAPPESFVTLRVPIS</sequence>
<name>A0A0N4UB13_DRAME</name>
<feature type="compositionally biased region" description="Basic and acidic residues" evidence="1">
    <location>
        <begin position="83"/>
        <end position="92"/>
    </location>
</feature>
<dbReference type="STRING" id="318479.A0A0N4UB13"/>
<dbReference type="WBParaSite" id="DME_0000437201-mRNA-1">
    <property type="protein sequence ID" value="DME_0000437201-mRNA-1"/>
    <property type="gene ID" value="DME_0000437201"/>
</dbReference>
<evidence type="ECO:0000313" key="2">
    <source>
        <dbReference type="EMBL" id="VDN58282.1"/>
    </source>
</evidence>
<dbReference type="Proteomes" id="UP000274756">
    <property type="component" value="Unassembled WGS sequence"/>
</dbReference>
<dbReference type="EMBL" id="UYYG01001167">
    <property type="protein sequence ID" value="VDN58282.1"/>
    <property type="molecule type" value="Genomic_DNA"/>
</dbReference>
<proteinExistence type="predicted"/>
<evidence type="ECO:0000313" key="5">
    <source>
        <dbReference type="WBParaSite" id="DME_0000437201-mRNA-1"/>
    </source>
</evidence>
<keyword evidence="4" id="KW-1185">Reference proteome</keyword>
<organism evidence="3 5">
    <name type="scientific">Dracunculus medinensis</name>
    <name type="common">Guinea worm</name>
    <dbReference type="NCBI Taxonomy" id="318479"/>
    <lineage>
        <taxon>Eukaryota</taxon>
        <taxon>Metazoa</taxon>
        <taxon>Ecdysozoa</taxon>
        <taxon>Nematoda</taxon>
        <taxon>Chromadorea</taxon>
        <taxon>Rhabditida</taxon>
        <taxon>Spirurina</taxon>
        <taxon>Dracunculoidea</taxon>
        <taxon>Dracunculidae</taxon>
        <taxon>Dracunculus</taxon>
    </lineage>
</organism>
<dbReference type="AlphaFoldDB" id="A0A0N4UB13"/>
<reference evidence="5" key="1">
    <citation type="submission" date="2017-02" db="UniProtKB">
        <authorList>
            <consortium name="WormBaseParasite"/>
        </authorList>
    </citation>
    <scope>IDENTIFICATION</scope>
</reference>
<gene>
    <name evidence="2" type="ORF">DME_LOCUS8255</name>
</gene>
<evidence type="ECO:0000256" key="1">
    <source>
        <dbReference type="SAM" id="MobiDB-lite"/>
    </source>
</evidence>
<reference evidence="2 4" key="2">
    <citation type="submission" date="2018-11" db="EMBL/GenBank/DDBJ databases">
        <authorList>
            <consortium name="Pathogen Informatics"/>
        </authorList>
    </citation>
    <scope>NUCLEOTIDE SEQUENCE [LARGE SCALE GENOMIC DNA]</scope>
</reference>
<evidence type="ECO:0000313" key="4">
    <source>
        <dbReference type="Proteomes" id="UP000274756"/>
    </source>
</evidence>
<evidence type="ECO:0000313" key="3">
    <source>
        <dbReference type="Proteomes" id="UP000038040"/>
    </source>
</evidence>
<protein>
    <submittedName>
        <fullName evidence="5">Ovule protein</fullName>
    </submittedName>
</protein>
<feature type="region of interest" description="Disordered" evidence="1">
    <location>
        <begin position="83"/>
        <end position="121"/>
    </location>
</feature>